<comment type="caution">
    <text evidence="3">The sequence shown here is derived from an EMBL/GenBank/DDBJ whole genome shotgun (WGS) entry which is preliminary data.</text>
</comment>
<dbReference type="Pfam" id="PF04203">
    <property type="entry name" value="Sortase"/>
    <property type="match status" value="1"/>
</dbReference>
<dbReference type="EMBL" id="JBHUIK010000001">
    <property type="protein sequence ID" value="MFD2213237.1"/>
    <property type="molecule type" value="Genomic_DNA"/>
</dbReference>
<dbReference type="Proteomes" id="UP001597318">
    <property type="component" value="Unassembled WGS sequence"/>
</dbReference>
<dbReference type="InterPro" id="IPR041999">
    <property type="entry name" value="Sortase_D_1"/>
</dbReference>
<keyword evidence="2" id="KW-1133">Transmembrane helix</keyword>
<feature type="transmembrane region" description="Helical" evidence="2">
    <location>
        <begin position="6"/>
        <end position="28"/>
    </location>
</feature>
<reference evidence="4" key="1">
    <citation type="journal article" date="2019" name="Int. J. Syst. Evol. Microbiol.">
        <title>The Global Catalogue of Microorganisms (GCM) 10K type strain sequencing project: providing services to taxonomists for standard genome sequencing and annotation.</title>
        <authorList>
            <consortium name="The Broad Institute Genomics Platform"/>
            <consortium name="The Broad Institute Genome Sequencing Center for Infectious Disease"/>
            <person name="Wu L."/>
            <person name="Ma J."/>
        </authorList>
    </citation>
    <scope>NUCLEOTIDE SEQUENCE [LARGE SCALE GENOMIC DNA]</scope>
    <source>
        <strain evidence="4">CGMCC 1.15474</strain>
    </source>
</reference>
<dbReference type="CDD" id="cd05828">
    <property type="entry name" value="Sortase_D_1"/>
    <property type="match status" value="1"/>
</dbReference>
<dbReference type="InterPro" id="IPR053525">
    <property type="entry name" value="Sortase_D"/>
</dbReference>
<name>A0ABW5BU20_9BACI</name>
<proteinExistence type="predicted"/>
<keyword evidence="2" id="KW-0812">Transmembrane</keyword>
<accession>A0ABW5BU20</accession>
<dbReference type="NCBIfam" id="TIGR01076">
    <property type="entry name" value="sortase_fam"/>
    <property type="match status" value="1"/>
</dbReference>
<keyword evidence="2" id="KW-0472">Membrane</keyword>
<dbReference type="InterPro" id="IPR005754">
    <property type="entry name" value="Sortase"/>
</dbReference>
<organism evidence="3 4">
    <name type="scientific">Metabacillus endolithicus</name>
    <dbReference type="NCBI Taxonomy" id="1535204"/>
    <lineage>
        <taxon>Bacteria</taxon>
        <taxon>Bacillati</taxon>
        <taxon>Bacillota</taxon>
        <taxon>Bacilli</taxon>
        <taxon>Bacillales</taxon>
        <taxon>Bacillaceae</taxon>
        <taxon>Metabacillus</taxon>
    </lineage>
</organism>
<dbReference type="RefSeq" id="WP_247341213.1">
    <property type="nucleotide sequence ID" value="NZ_CP095550.1"/>
</dbReference>
<dbReference type="NCBIfam" id="NF033746">
    <property type="entry name" value="class_D_sortase"/>
    <property type="match status" value="1"/>
</dbReference>
<dbReference type="InterPro" id="IPR023365">
    <property type="entry name" value="Sortase_dom-sf"/>
</dbReference>
<evidence type="ECO:0000256" key="1">
    <source>
        <dbReference type="ARBA" id="ARBA00022801"/>
    </source>
</evidence>
<keyword evidence="1" id="KW-0378">Hydrolase</keyword>
<evidence type="ECO:0000313" key="4">
    <source>
        <dbReference type="Proteomes" id="UP001597318"/>
    </source>
</evidence>
<evidence type="ECO:0000256" key="2">
    <source>
        <dbReference type="SAM" id="Phobius"/>
    </source>
</evidence>
<keyword evidence="4" id="KW-1185">Reference proteome</keyword>
<evidence type="ECO:0000313" key="3">
    <source>
        <dbReference type="EMBL" id="MFD2213237.1"/>
    </source>
</evidence>
<sequence length="198" mass="22193">MVTRIVSYLSIGLILVGITVFIYQTYWITIGFQSINEQEVKASYSPPQQGKTIKTVNQDPPEEGTKLGILTIPKLDRTLPIFQGASEEILKKGVGHISSTPLPGEESNSVLSAHRDTFFRQLDSLVVGDKLIVNRSDVSFIYKIKRIRIVNKNDKTVIVPKPKSTLTLTTCYPFTYIGPAPQRYIIEAELITKPKIEQ</sequence>
<gene>
    <name evidence="3" type="ORF">ACFSKK_05840</name>
</gene>
<dbReference type="SUPFAM" id="SSF63817">
    <property type="entry name" value="Sortase"/>
    <property type="match status" value="1"/>
</dbReference>
<protein>
    <submittedName>
        <fullName evidence="3">Class D sortase</fullName>
    </submittedName>
</protein>
<dbReference type="Gene3D" id="2.40.260.10">
    <property type="entry name" value="Sortase"/>
    <property type="match status" value="1"/>
</dbReference>